<dbReference type="OrthoDB" id="16120at2759"/>
<dbReference type="STRING" id="105785.A0A2J7R2D4"/>
<accession>A0A2J7R2D4</accession>
<sequence>MFRSVLTPHVYKYDDEIASRSFTHDLVVQTLDSIPELRKLHLPLTSPEHDPAPLAGVIHHLTHLQIFTYNDHCTDEVIEQLGLHCTHLKKVSVCGSSRVTNASVQHILKLRKFEFLYLSGTLIDKEHYALLLSELPQIKNMVLRREDDILDHVAEKNLRKISHVSGYVEDISILAQKFRNITNLDIYEIPADLSGLAALTTLRTVRLTRGHYARKNLKAVLTGIGSRLTDLNLILFMDVNLQGIVTLCPSLASLSMLKCRLLPLDPDTQLDPQLPHFRNLTSLSLVCIHDRGRSCSYIQHYISLKTIRLF</sequence>
<dbReference type="AlphaFoldDB" id="A0A2J7R2D4"/>
<name>A0A2J7R2D4_9NEOP</name>
<evidence type="ECO:0000313" key="1">
    <source>
        <dbReference type="EMBL" id="PNF34998.1"/>
    </source>
</evidence>
<gene>
    <name evidence="1" type="ORF">B7P43_G12130</name>
</gene>
<organism evidence="1 2">
    <name type="scientific">Cryptotermes secundus</name>
    <dbReference type="NCBI Taxonomy" id="105785"/>
    <lineage>
        <taxon>Eukaryota</taxon>
        <taxon>Metazoa</taxon>
        <taxon>Ecdysozoa</taxon>
        <taxon>Arthropoda</taxon>
        <taxon>Hexapoda</taxon>
        <taxon>Insecta</taxon>
        <taxon>Pterygota</taxon>
        <taxon>Neoptera</taxon>
        <taxon>Polyneoptera</taxon>
        <taxon>Dictyoptera</taxon>
        <taxon>Blattodea</taxon>
        <taxon>Blattoidea</taxon>
        <taxon>Termitoidae</taxon>
        <taxon>Kalotermitidae</taxon>
        <taxon>Cryptotermitinae</taxon>
        <taxon>Cryptotermes</taxon>
    </lineage>
</organism>
<evidence type="ECO:0000313" key="2">
    <source>
        <dbReference type="Proteomes" id="UP000235965"/>
    </source>
</evidence>
<protein>
    <submittedName>
        <fullName evidence="1">Uncharacterized protein</fullName>
    </submittedName>
</protein>
<dbReference type="InterPro" id="IPR006553">
    <property type="entry name" value="Leu-rich_rpt_Cys-con_subtyp"/>
</dbReference>
<dbReference type="InParanoid" id="A0A2J7R2D4"/>
<dbReference type="EMBL" id="NEVH01007831">
    <property type="protein sequence ID" value="PNF34998.1"/>
    <property type="molecule type" value="Genomic_DNA"/>
</dbReference>
<dbReference type="InterPro" id="IPR032675">
    <property type="entry name" value="LRR_dom_sf"/>
</dbReference>
<dbReference type="SUPFAM" id="SSF52047">
    <property type="entry name" value="RNI-like"/>
    <property type="match status" value="1"/>
</dbReference>
<proteinExistence type="predicted"/>
<dbReference type="Gene3D" id="3.80.10.10">
    <property type="entry name" value="Ribonuclease Inhibitor"/>
    <property type="match status" value="2"/>
</dbReference>
<dbReference type="SMART" id="SM00367">
    <property type="entry name" value="LRR_CC"/>
    <property type="match status" value="1"/>
</dbReference>
<comment type="caution">
    <text evidence="1">The sequence shown here is derived from an EMBL/GenBank/DDBJ whole genome shotgun (WGS) entry which is preliminary data.</text>
</comment>
<dbReference type="Proteomes" id="UP000235965">
    <property type="component" value="Unassembled WGS sequence"/>
</dbReference>
<keyword evidence="2" id="KW-1185">Reference proteome</keyword>
<reference evidence="1 2" key="1">
    <citation type="submission" date="2017-12" db="EMBL/GenBank/DDBJ databases">
        <title>Hemimetabolous genomes reveal molecular basis of termite eusociality.</title>
        <authorList>
            <person name="Harrison M.C."/>
            <person name="Jongepier E."/>
            <person name="Robertson H.M."/>
            <person name="Arning N."/>
            <person name="Bitard-Feildel T."/>
            <person name="Chao H."/>
            <person name="Childers C.P."/>
            <person name="Dinh H."/>
            <person name="Doddapaneni H."/>
            <person name="Dugan S."/>
            <person name="Gowin J."/>
            <person name="Greiner C."/>
            <person name="Han Y."/>
            <person name="Hu H."/>
            <person name="Hughes D.S.T."/>
            <person name="Huylmans A.-K."/>
            <person name="Kemena C."/>
            <person name="Kremer L.P.M."/>
            <person name="Lee S.L."/>
            <person name="Lopez-Ezquerra A."/>
            <person name="Mallet L."/>
            <person name="Monroy-Kuhn J.M."/>
            <person name="Moser A."/>
            <person name="Murali S.C."/>
            <person name="Muzny D.M."/>
            <person name="Otani S."/>
            <person name="Piulachs M.-D."/>
            <person name="Poelchau M."/>
            <person name="Qu J."/>
            <person name="Schaub F."/>
            <person name="Wada-Katsumata A."/>
            <person name="Worley K.C."/>
            <person name="Xie Q."/>
            <person name="Ylla G."/>
            <person name="Poulsen M."/>
            <person name="Gibbs R.A."/>
            <person name="Schal C."/>
            <person name="Richards S."/>
            <person name="Belles X."/>
            <person name="Korb J."/>
            <person name="Bornberg-Bauer E."/>
        </authorList>
    </citation>
    <scope>NUCLEOTIDE SEQUENCE [LARGE SCALE GENOMIC DNA]</scope>
    <source>
        <tissue evidence="1">Whole body</tissue>
    </source>
</reference>